<feature type="transmembrane region" description="Helical" evidence="5">
    <location>
        <begin position="154"/>
        <end position="181"/>
    </location>
</feature>
<protein>
    <submittedName>
        <fullName evidence="7">Tungstate transport system permease protein</fullName>
    </submittedName>
</protein>
<keyword evidence="3 5" id="KW-1133">Transmembrane helix</keyword>
<dbReference type="PROSITE" id="PS50928">
    <property type="entry name" value="ABC_TM1"/>
    <property type="match status" value="1"/>
</dbReference>
<dbReference type="Pfam" id="PF00528">
    <property type="entry name" value="BPD_transp_1"/>
    <property type="match status" value="1"/>
</dbReference>
<evidence type="ECO:0000313" key="8">
    <source>
        <dbReference type="Proteomes" id="UP000266273"/>
    </source>
</evidence>
<gene>
    <name evidence="7" type="ORF">BXY53_2584</name>
</gene>
<dbReference type="Proteomes" id="UP000266273">
    <property type="component" value="Unassembled WGS sequence"/>
</dbReference>
<evidence type="ECO:0000256" key="1">
    <source>
        <dbReference type="ARBA" id="ARBA00004651"/>
    </source>
</evidence>
<keyword evidence="8" id="KW-1185">Reference proteome</keyword>
<dbReference type="RefSeq" id="WP_119062386.1">
    <property type="nucleotide sequence ID" value="NZ_QXDF01000004.1"/>
</dbReference>
<dbReference type="OrthoDB" id="9781724at2"/>
<comment type="caution">
    <text evidence="7">The sequence shown here is derived from an EMBL/GenBank/DDBJ whole genome shotgun (WGS) entry which is preliminary data.</text>
</comment>
<reference evidence="7 8" key="1">
    <citation type="submission" date="2018-08" db="EMBL/GenBank/DDBJ databases">
        <title>Genomic Encyclopedia of Archaeal and Bacterial Type Strains, Phase II (KMG-II): from individual species to whole genera.</title>
        <authorList>
            <person name="Goeker M."/>
        </authorList>
    </citation>
    <scope>NUCLEOTIDE SEQUENCE [LARGE SCALE GENOMIC DNA]</scope>
    <source>
        <strain evidence="7 8">DSM 5002</strain>
    </source>
</reference>
<dbReference type="PANTHER" id="PTHR43632:SF1">
    <property type="entry name" value="PERMEASE COMPONENT OF TUNGSTATE ABC TRANSPORTER"/>
    <property type="match status" value="1"/>
</dbReference>
<dbReference type="SUPFAM" id="SSF161098">
    <property type="entry name" value="MetI-like"/>
    <property type="match status" value="1"/>
</dbReference>
<evidence type="ECO:0000256" key="3">
    <source>
        <dbReference type="ARBA" id="ARBA00022989"/>
    </source>
</evidence>
<organism evidence="7 8">
    <name type="scientific">Dichotomicrobium thermohalophilum</name>
    <dbReference type="NCBI Taxonomy" id="933063"/>
    <lineage>
        <taxon>Bacteria</taxon>
        <taxon>Pseudomonadati</taxon>
        <taxon>Pseudomonadota</taxon>
        <taxon>Alphaproteobacteria</taxon>
        <taxon>Hyphomicrobiales</taxon>
        <taxon>Hyphomicrobiaceae</taxon>
        <taxon>Dichotomicrobium</taxon>
    </lineage>
</organism>
<comment type="similarity">
    <text evidence="5">Belongs to the binding-protein-dependent transport system permease family.</text>
</comment>
<feature type="transmembrane region" description="Helical" evidence="5">
    <location>
        <begin position="34"/>
        <end position="53"/>
    </location>
</feature>
<dbReference type="PANTHER" id="PTHR43632">
    <property type="entry name" value="PERMEASE COMPONENT OF TUNGSTATE ABC TRANSPORTER"/>
    <property type="match status" value="1"/>
</dbReference>
<dbReference type="CDD" id="cd06261">
    <property type="entry name" value="TM_PBP2"/>
    <property type="match status" value="1"/>
</dbReference>
<dbReference type="GO" id="GO:0005886">
    <property type="term" value="C:plasma membrane"/>
    <property type="evidence" value="ECO:0007669"/>
    <property type="project" value="UniProtKB-SubCell"/>
</dbReference>
<dbReference type="InterPro" id="IPR049783">
    <property type="entry name" value="ABC_perm_TupB-like"/>
</dbReference>
<dbReference type="Gene3D" id="1.10.3720.10">
    <property type="entry name" value="MetI-like"/>
    <property type="match status" value="1"/>
</dbReference>
<name>A0A397PDV1_9HYPH</name>
<evidence type="ECO:0000256" key="4">
    <source>
        <dbReference type="ARBA" id="ARBA00023136"/>
    </source>
</evidence>
<evidence type="ECO:0000256" key="5">
    <source>
        <dbReference type="RuleBase" id="RU363032"/>
    </source>
</evidence>
<dbReference type="InterPro" id="IPR000515">
    <property type="entry name" value="MetI-like"/>
</dbReference>
<feature type="transmembrane region" description="Helical" evidence="5">
    <location>
        <begin position="201"/>
        <end position="222"/>
    </location>
</feature>
<dbReference type="InterPro" id="IPR035906">
    <property type="entry name" value="MetI-like_sf"/>
</dbReference>
<dbReference type="EMBL" id="QXDF01000004">
    <property type="protein sequence ID" value="RIA47202.1"/>
    <property type="molecule type" value="Genomic_DNA"/>
</dbReference>
<dbReference type="AlphaFoldDB" id="A0A397PDV1"/>
<dbReference type="GO" id="GO:0055085">
    <property type="term" value="P:transmembrane transport"/>
    <property type="evidence" value="ECO:0007669"/>
    <property type="project" value="InterPro"/>
</dbReference>
<accession>A0A397PDV1</accession>
<proteinExistence type="inferred from homology"/>
<keyword evidence="5" id="KW-0813">Transport</keyword>
<dbReference type="NCBIfam" id="NF038017">
    <property type="entry name" value="ABC_perm1"/>
    <property type="match status" value="1"/>
</dbReference>
<evidence type="ECO:0000313" key="7">
    <source>
        <dbReference type="EMBL" id="RIA47202.1"/>
    </source>
</evidence>
<sequence>MQDYGDALWLALGLLVSGDPELLEIIALSLRVSLSAMVIACIIGFPLGAIVAISRFPGRGAVLVLMNTLMGLPPVVVGLVVYLALSNAGPFGWLQLLYTPTAMIIAQTILITPIIAALSRQVMEDLHNEYAEQFRSLVVPRFTAMGALIWDARISLLTVALAGFGRATAEVGAVIVVGGNIKHLTRVMTTTIALETQKGELALALALGAVLMLIAITVNALVMSLRATASRPAYA</sequence>
<feature type="domain" description="ABC transmembrane type-1" evidence="6">
    <location>
        <begin position="26"/>
        <end position="222"/>
    </location>
</feature>
<evidence type="ECO:0000256" key="2">
    <source>
        <dbReference type="ARBA" id="ARBA00022692"/>
    </source>
</evidence>
<keyword evidence="4 5" id="KW-0472">Membrane</keyword>
<keyword evidence="2 5" id="KW-0812">Transmembrane</keyword>
<comment type="subcellular location">
    <subcellularLocation>
        <location evidence="1 5">Cell membrane</location>
        <topology evidence="1 5">Multi-pass membrane protein</topology>
    </subcellularLocation>
</comment>
<feature type="transmembrane region" description="Helical" evidence="5">
    <location>
        <begin position="97"/>
        <end position="118"/>
    </location>
</feature>
<evidence type="ECO:0000259" key="6">
    <source>
        <dbReference type="PROSITE" id="PS50928"/>
    </source>
</evidence>
<feature type="transmembrane region" description="Helical" evidence="5">
    <location>
        <begin position="60"/>
        <end position="85"/>
    </location>
</feature>